<name>A0A072VP12_MEDTR</name>
<proteinExistence type="predicted"/>
<evidence type="ECO:0000313" key="2">
    <source>
        <dbReference type="EnsemblPlants" id="KEH43173"/>
    </source>
</evidence>
<protein>
    <submittedName>
        <fullName evidence="1">Transmembrane protein, putative</fullName>
    </submittedName>
</protein>
<sequence>MMAGVWVVVFANGLPQPVWLCWWLLFQKVVVYYAVDVAKIPNLSFNYHAWWLSPFNMLGIG</sequence>
<dbReference type="EMBL" id="CM001217">
    <property type="protein sequence ID" value="KEH43173.1"/>
    <property type="molecule type" value="Genomic_DNA"/>
</dbReference>
<evidence type="ECO:0000313" key="3">
    <source>
        <dbReference type="Proteomes" id="UP000002051"/>
    </source>
</evidence>
<reference evidence="1 3" key="2">
    <citation type="journal article" date="2014" name="BMC Genomics">
        <title>An improved genome release (version Mt4.0) for the model legume Medicago truncatula.</title>
        <authorList>
            <person name="Tang H."/>
            <person name="Krishnakumar V."/>
            <person name="Bidwell S."/>
            <person name="Rosen B."/>
            <person name="Chan A."/>
            <person name="Zhou S."/>
            <person name="Gentzbittel L."/>
            <person name="Childs K.L."/>
            <person name="Yandell M."/>
            <person name="Gundlach H."/>
            <person name="Mayer K.F."/>
            <person name="Schwartz D.C."/>
            <person name="Town C.D."/>
        </authorList>
    </citation>
    <scope>GENOME REANNOTATION</scope>
    <source>
        <strain evidence="1">A17</strain>
        <strain evidence="2 3">cv. Jemalong A17</strain>
    </source>
</reference>
<dbReference type="Proteomes" id="UP000002051">
    <property type="component" value="Unassembled WGS sequence"/>
</dbReference>
<evidence type="ECO:0000313" key="1">
    <source>
        <dbReference type="EMBL" id="KEH43173.1"/>
    </source>
</evidence>
<accession>A0A072VP12</accession>
<reference evidence="1 3" key="1">
    <citation type="journal article" date="2011" name="Nature">
        <title>The Medicago genome provides insight into the evolution of rhizobial symbioses.</title>
        <authorList>
            <person name="Young N.D."/>
            <person name="Debelle F."/>
            <person name="Oldroyd G.E."/>
            <person name="Geurts R."/>
            <person name="Cannon S.B."/>
            <person name="Udvardi M.K."/>
            <person name="Benedito V.A."/>
            <person name="Mayer K.F."/>
            <person name="Gouzy J."/>
            <person name="Schoof H."/>
            <person name="Van de Peer Y."/>
            <person name="Proost S."/>
            <person name="Cook D.R."/>
            <person name="Meyers B.C."/>
            <person name="Spannagl M."/>
            <person name="Cheung F."/>
            <person name="De Mita S."/>
            <person name="Krishnakumar V."/>
            <person name="Gundlach H."/>
            <person name="Zhou S."/>
            <person name="Mudge J."/>
            <person name="Bharti A.K."/>
            <person name="Murray J.D."/>
            <person name="Naoumkina M.A."/>
            <person name="Rosen B."/>
            <person name="Silverstein K.A."/>
            <person name="Tang H."/>
            <person name="Rombauts S."/>
            <person name="Zhao P.X."/>
            <person name="Zhou P."/>
            <person name="Barbe V."/>
            <person name="Bardou P."/>
            <person name="Bechner M."/>
            <person name="Bellec A."/>
            <person name="Berger A."/>
            <person name="Berges H."/>
            <person name="Bidwell S."/>
            <person name="Bisseling T."/>
            <person name="Choisne N."/>
            <person name="Couloux A."/>
            <person name="Denny R."/>
            <person name="Deshpande S."/>
            <person name="Dai X."/>
            <person name="Doyle J.J."/>
            <person name="Dudez A.M."/>
            <person name="Farmer A.D."/>
            <person name="Fouteau S."/>
            <person name="Franken C."/>
            <person name="Gibelin C."/>
            <person name="Gish J."/>
            <person name="Goldstein S."/>
            <person name="Gonzalez A.J."/>
            <person name="Green P.J."/>
            <person name="Hallab A."/>
            <person name="Hartog M."/>
            <person name="Hua A."/>
            <person name="Humphray S.J."/>
            <person name="Jeong D.H."/>
            <person name="Jing Y."/>
            <person name="Jocker A."/>
            <person name="Kenton S.M."/>
            <person name="Kim D.J."/>
            <person name="Klee K."/>
            <person name="Lai H."/>
            <person name="Lang C."/>
            <person name="Lin S."/>
            <person name="Macmil S.L."/>
            <person name="Magdelenat G."/>
            <person name="Matthews L."/>
            <person name="McCorrison J."/>
            <person name="Monaghan E.L."/>
            <person name="Mun J.H."/>
            <person name="Najar F.Z."/>
            <person name="Nicholson C."/>
            <person name="Noirot C."/>
            <person name="O'Bleness M."/>
            <person name="Paule C.R."/>
            <person name="Poulain J."/>
            <person name="Prion F."/>
            <person name="Qin B."/>
            <person name="Qu C."/>
            <person name="Retzel E.F."/>
            <person name="Riddle C."/>
            <person name="Sallet E."/>
            <person name="Samain S."/>
            <person name="Samson N."/>
            <person name="Sanders I."/>
            <person name="Saurat O."/>
            <person name="Scarpelli C."/>
            <person name="Schiex T."/>
            <person name="Segurens B."/>
            <person name="Severin A.J."/>
            <person name="Sherrier D.J."/>
            <person name="Shi R."/>
            <person name="Sims S."/>
            <person name="Singer S.R."/>
            <person name="Sinharoy S."/>
            <person name="Sterck L."/>
            <person name="Viollet A."/>
            <person name="Wang B.B."/>
            <person name="Wang K."/>
            <person name="Wang M."/>
            <person name="Wang X."/>
            <person name="Warfsmann J."/>
            <person name="Weissenbach J."/>
            <person name="White D.D."/>
            <person name="White J.D."/>
            <person name="Wiley G.B."/>
            <person name="Wincker P."/>
            <person name="Xing Y."/>
            <person name="Yang L."/>
            <person name="Yao Z."/>
            <person name="Ying F."/>
            <person name="Zhai J."/>
            <person name="Zhou L."/>
            <person name="Zuber A."/>
            <person name="Denarie J."/>
            <person name="Dixon R.A."/>
            <person name="May G.D."/>
            <person name="Schwartz D.C."/>
            <person name="Rogers J."/>
            <person name="Quetier F."/>
            <person name="Town C.D."/>
            <person name="Roe B.A."/>
        </authorList>
    </citation>
    <scope>NUCLEOTIDE SEQUENCE [LARGE SCALE GENOMIC DNA]</scope>
    <source>
        <strain evidence="1">A17</strain>
        <strain evidence="2 3">cv. Jemalong A17</strain>
    </source>
</reference>
<keyword evidence="3" id="KW-1185">Reference proteome</keyword>
<gene>
    <name evidence="1" type="ordered locus">MTR_1g085650</name>
</gene>
<keyword evidence="1" id="KW-0812">Transmembrane</keyword>
<dbReference type="EnsemblPlants" id="KEH43173">
    <property type="protein sequence ID" value="KEH43173"/>
    <property type="gene ID" value="MTR_1g085650"/>
</dbReference>
<keyword evidence="1" id="KW-0472">Membrane</keyword>
<reference evidence="2" key="3">
    <citation type="submission" date="2015-04" db="UniProtKB">
        <authorList>
            <consortium name="EnsemblPlants"/>
        </authorList>
    </citation>
    <scope>IDENTIFICATION</scope>
    <source>
        <strain evidence="2">cv. Jemalong A17</strain>
    </source>
</reference>
<organism evidence="1 3">
    <name type="scientific">Medicago truncatula</name>
    <name type="common">Barrel medic</name>
    <name type="synonym">Medicago tribuloides</name>
    <dbReference type="NCBI Taxonomy" id="3880"/>
    <lineage>
        <taxon>Eukaryota</taxon>
        <taxon>Viridiplantae</taxon>
        <taxon>Streptophyta</taxon>
        <taxon>Embryophyta</taxon>
        <taxon>Tracheophyta</taxon>
        <taxon>Spermatophyta</taxon>
        <taxon>Magnoliopsida</taxon>
        <taxon>eudicotyledons</taxon>
        <taxon>Gunneridae</taxon>
        <taxon>Pentapetalae</taxon>
        <taxon>rosids</taxon>
        <taxon>fabids</taxon>
        <taxon>Fabales</taxon>
        <taxon>Fabaceae</taxon>
        <taxon>Papilionoideae</taxon>
        <taxon>50 kb inversion clade</taxon>
        <taxon>NPAAA clade</taxon>
        <taxon>Hologalegina</taxon>
        <taxon>IRL clade</taxon>
        <taxon>Trifolieae</taxon>
        <taxon>Medicago</taxon>
    </lineage>
</organism>
<dbReference type="HOGENOM" id="CLU_2926029_0_0_1"/>
<dbReference type="AlphaFoldDB" id="A0A072VP12"/>